<dbReference type="Pfam" id="PF07687">
    <property type="entry name" value="M20_dimer"/>
    <property type="match status" value="1"/>
</dbReference>
<name>A0ABP8MJD0_9BACT</name>
<keyword evidence="1" id="KW-0378">Hydrolase</keyword>
<dbReference type="InterPro" id="IPR011650">
    <property type="entry name" value="Peptidase_M20_dimer"/>
</dbReference>
<reference evidence="5" key="1">
    <citation type="journal article" date="2019" name="Int. J. Syst. Evol. Microbiol.">
        <title>The Global Catalogue of Microorganisms (GCM) 10K type strain sequencing project: providing services to taxonomists for standard genome sequencing and annotation.</title>
        <authorList>
            <consortium name="The Broad Institute Genomics Platform"/>
            <consortium name="The Broad Institute Genome Sequencing Center for Infectious Disease"/>
            <person name="Wu L."/>
            <person name="Ma J."/>
        </authorList>
    </citation>
    <scope>NUCLEOTIDE SEQUENCE [LARGE SCALE GENOMIC DNA]</scope>
    <source>
        <strain evidence="5">JCM 17927</strain>
    </source>
</reference>
<feature type="signal peptide" evidence="2">
    <location>
        <begin position="1"/>
        <end position="23"/>
    </location>
</feature>
<proteinExistence type="predicted"/>
<dbReference type="EMBL" id="BAABHD010000021">
    <property type="protein sequence ID" value="GAA4451656.1"/>
    <property type="molecule type" value="Genomic_DNA"/>
</dbReference>
<protein>
    <submittedName>
        <fullName evidence="4">M20 family metallopeptidase</fullName>
    </submittedName>
</protein>
<gene>
    <name evidence="4" type="ORF">GCM10023189_13790</name>
</gene>
<sequence>MKHFRYALTKAFVASLVAPALWAQPQALKNRMDKLAEGLEKKVITWRREFHQNPELGNREFQTAAKIAAHLHSLGIDVKTGVAKTGVVGILKGGKPGPVVALRADMDGLPVTERVDLPFKSTISTEFNGQKTGVMHACGHDSHVAILMGVAEVLASVKSDLKGTVKFIFQPAEEGPPQGEEGGAELMVKEGVLENPKVDAIFGLHINSQTEVGTIKYRPGAIMAAVDQYSIKVRGKQTHGANPWSGVDPIVTSSQIVMGLQTIVSRNLPLTDAAAVVTVGAIHGGIRQNIIPEEVNMIGTIRSFTPDMQKTIHRRINEIAGNIAESAGAKADVKIDVMYPVTYNDPKLTDQMVPTLEAVAGKDKVVITPAWTGAEDFSFYQQKVPGFFYFLGGMTKGKKVEDAAPHHTPDFQIDESGFTLGVKSLCHLTVDYMEQRTAKSTASTR</sequence>
<dbReference type="RefSeq" id="WP_345241919.1">
    <property type="nucleotide sequence ID" value="NZ_BAABHD010000021.1"/>
</dbReference>
<dbReference type="InterPro" id="IPR017439">
    <property type="entry name" value="Amidohydrolase"/>
</dbReference>
<evidence type="ECO:0000313" key="5">
    <source>
        <dbReference type="Proteomes" id="UP001501175"/>
    </source>
</evidence>
<evidence type="ECO:0000256" key="2">
    <source>
        <dbReference type="SAM" id="SignalP"/>
    </source>
</evidence>
<dbReference type="Gene3D" id="3.30.70.360">
    <property type="match status" value="1"/>
</dbReference>
<feature type="domain" description="Peptidase M20 dimerisation" evidence="3">
    <location>
        <begin position="229"/>
        <end position="324"/>
    </location>
</feature>
<comment type="caution">
    <text evidence="4">The sequence shown here is derived from an EMBL/GenBank/DDBJ whole genome shotgun (WGS) entry which is preliminary data.</text>
</comment>
<dbReference type="PANTHER" id="PTHR11014:SF63">
    <property type="entry name" value="METALLOPEPTIDASE, PUTATIVE (AFU_ORTHOLOGUE AFUA_6G09600)-RELATED"/>
    <property type="match status" value="1"/>
</dbReference>
<dbReference type="InterPro" id="IPR002933">
    <property type="entry name" value="Peptidase_M20"/>
</dbReference>
<dbReference type="Pfam" id="PF01546">
    <property type="entry name" value="Peptidase_M20"/>
    <property type="match status" value="1"/>
</dbReference>
<evidence type="ECO:0000256" key="1">
    <source>
        <dbReference type="ARBA" id="ARBA00022801"/>
    </source>
</evidence>
<dbReference type="SUPFAM" id="SSF53187">
    <property type="entry name" value="Zn-dependent exopeptidases"/>
    <property type="match status" value="1"/>
</dbReference>
<dbReference type="InterPro" id="IPR036264">
    <property type="entry name" value="Bact_exopeptidase_dim_dom"/>
</dbReference>
<accession>A0ABP8MJD0</accession>
<dbReference type="PIRSF" id="PIRSF005962">
    <property type="entry name" value="Pept_M20D_amidohydro"/>
    <property type="match status" value="1"/>
</dbReference>
<dbReference type="PANTHER" id="PTHR11014">
    <property type="entry name" value="PEPTIDASE M20 FAMILY MEMBER"/>
    <property type="match status" value="1"/>
</dbReference>
<keyword evidence="2" id="KW-0732">Signal</keyword>
<dbReference type="Proteomes" id="UP001501175">
    <property type="component" value="Unassembled WGS sequence"/>
</dbReference>
<evidence type="ECO:0000259" key="3">
    <source>
        <dbReference type="Pfam" id="PF07687"/>
    </source>
</evidence>
<dbReference type="Gene3D" id="3.40.630.10">
    <property type="entry name" value="Zn peptidases"/>
    <property type="match status" value="1"/>
</dbReference>
<organism evidence="4 5">
    <name type="scientific">Nibrella saemangeumensis</name>
    <dbReference type="NCBI Taxonomy" id="1084526"/>
    <lineage>
        <taxon>Bacteria</taxon>
        <taxon>Pseudomonadati</taxon>
        <taxon>Bacteroidota</taxon>
        <taxon>Cytophagia</taxon>
        <taxon>Cytophagales</taxon>
        <taxon>Spirosomataceae</taxon>
        <taxon>Nibrella</taxon>
    </lineage>
</organism>
<feature type="chain" id="PRO_5045707503" evidence="2">
    <location>
        <begin position="24"/>
        <end position="445"/>
    </location>
</feature>
<dbReference type="NCBIfam" id="TIGR01891">
    <property type="entry name" value="amidohydrolases"/>
    <property type="match status" value="1"/>
</dbReference>
<keyword evidence="5" id="KW-1185">Reference proteome</keyword>
<dbReference type="SUPFAM" id="SSF55031">
    <property type="entry name" value="Bacterial exopeptidase dimerisation domain"/>
    <property type="match status" value="1"/>
</dbReference>
<evidence type="ECO:0000313" key="4">
    <source>
        <dbReference type="EMBL" id="GAA4451656.1"/>
    </source>
</evidence>